<dbReference type="Proteomes" id="UP000737402">
    <property type="component" value="Unassembled WGS sequence"/>
</dbReference>
<keyword evidence="2" id="KW-1185">Reference proteome</keyword>
<organism evidence="1 2">
    <name type="scientific">Sutcliffiella tianshenii</name>
    <dbReference type="NCBI Taxonomy" id="1463404"/>
    <lineage>
        <taxon>Bacteria</taxon>
        <taxon>Bacillati</taxon>
        <taxon>Bacillota</taxon>
        <taxon>Bacilli</taxon>
        <taxon>Bacillales</taxon>
        <taxon>Bacillaceae</taxon>
        <taxon>Sutcliffiella</taxon>
    </lineage>
</organism>
<evidence type="ECO:0000313" key="1">
    <source>
        <dbReference type="EMBL" id="MBM7620605.1"/>
    </source>
</evidence>
<reference evidence="1 2" key="1">
    <citation type="submission" date="2021-01" db="EMBL/GenBank/DDBJ databases">
        <title>Genomic Encyclopedia of Type Strains, Phase IV (KMG-IV): sequencing the most valuable type-strain genomes for metagenomic binning, comparative biology and taxonomic classification.</title>
        <authorList>
            <person name="Goeker M."/>
        </authorList>
    </citation>
    <scope>NUCLEOTIDE SEQUENCE [LARGE SCALE GENOMIC DNA]</scope>
    <source>
        <strain evidence="1 2">DSM 25879</strain>
    </source>
</reference>
<proteinExistence type="predicted"/>
<dbReference type="EMBL" id="JAFBED010000004">
    <property type="protein sequence ID" value="MBM7620605.1"/>
    <property type="molecule type" value="Genomic_DNA"/>
</dbReference>
<evidence type="ECO:0000313" key="2">
    <source>
        <dbReference type="Proteomes" id="UP000737402"/>
    </source>
</evidence>
<protein>
    <submittedName>
        <fullName evidence="1">Uncharacterized protein</fullName>
    </submittedName>
</protein>
<sequence length="102" mass="11469">MTTLRFVLIGLLSVSGVATWFFVFNSLAAIKDQPLTGQTHTMKEITEAEPLTLIIQDSNDVQPFHSGVYGLTDIDATELQAENRHVSIDELLTYVEKKHHDR</sequence>
<accession>A0ABS2P0X6</accession>
<dbReference type="RefSeq" id="WP_204416373.1">
    <property type="nucleotide sequence ID" value="NZ_JAFBED010000004.1"/>
</dbReference>
<name>A0ABS2P0X6_9BACI</name>
<gene>
    <name evidence="1" type="ORF">JOC95_002458</name>
</gene>
<comment type="caution">
    <text evidence="1">The sequence shown here is derived from an EMBL/GenBank/DDBJ whole genome shotgun (WGS) entry which is preliminary data.</text>
</comment>